<dbReference type="GO" id="GO:0016829">
    <property type="term" value="F:lyase activity"/>
    <property type="evidence" value="ECO:0007669"/>
    <property type="project" value="UniProtKB-KW"/>
</dbReference>
<proteinExistence type="inferred from homology"/>
<evidence type="ECO:0000256" key="7">
    <source>
        <dbReference type="SAM" id="MobiDB-lite"/>
    </source>
</evidence>
<keyword evidence="2" id="KW-0227">DNA damage</keyword>
<keyword evidence="5" id="KW-0456">Lyase</keyword>
<dbReference type="GO" id="GO:0006289">
    <property type="term" value="P:nucleotide-excision repair"/>
    <property type="evidence" value="ECO:0007669"/>
    <property type="project" value="TreeGrafter"/>
</dbReference>
<dbReference type="GO" id="GO:0003677">
    <property type="term" value="F:DNA binding"/>
    <property type="evidence" value="ECO:0007669"/>
    <property type="project" value="InterPro"/>
</dbReference>
<keyword evidence="6" id="KW-0326">Glycosidase</keyword>
<dbReference type="InterPro" id="IPR003265">
    <property type="entry name" value="HhH-GPD_domain"/>
</dbReference>
<gene>
    <name evidence="9" type="ORF">PGLA2088_LOCUS19425</name>
</gene>
<feature type="non-terminal residue" evidence="9">
    <location>
        <position position="1"/>
    </location>
</feature>
<evidence type="ECO:0000256" key="2">
    <source>
        <dbReference type="ARBA" id="ARBA00022763"/>
    </source>
</evidence>
<dbReference type="PANTHER" id="PTHR43286:SF1">
    <property type="entry name" value="ENDONUCLEASE III-LIKE PROTEIN 1"/>
    <property type="match status" value="1"/>
</dbReference>
<dbReference type="CDD" id="cd00056">
    <property type="entry name" value="ENDO3c"/>
    <property type="match status" value="1"/>
</dbReference>
<dbReference type="Gene3D" id="1.10.340.30">
    <property type="entry name" value="Hypothetical protein, domain 2"/>
    <property type="match status" value="1"/>
</dbReference>
<name>A0A813JHL8_POLGL</name>
<dbReference type="GO" id="GO:0005634">
    <property type="term" value="C:nucleus"/>
    <property type="evidence" value="ECO:0007669"/>
    <property type="project" value="TreeGrafter"/>
</dbReference>
<dbReference type="Pfam" id="PF00633">
    <property type="entry name" value="HHH"/>
    <property type="match status" value="1"/>
</dbReference>
<evidence type="ECO:0000256" key="4">
    <source>
        <dbReference type="ARBA" id="ARBA00023204"/>
    </source>
</evidence>
<accession>A0A813JHL8</accession>
<dbReference type="Proteomes" id="UP000626109">
    <property type="component" value="Unassembled WGS sequence"/>
</dbReference>
<keyword evidence="4" id="KW-0234">DNA repair</keyword>
<dbReference type="InterPro" id="IPR011257">
    <property type="entry name" value="DNA_glycosylase"/>
</dbReference>
<dbReference type="GO" id="GO:0003906">
    <property type="term" value="F:DNA-(apurinic or apyrimidinic site) endonuclease activity"/>
    <property type="evidence" value="ECO:0007669"/>
    <property type="project" value="TreeGrafter"/>
</dbReference>
<dbReference type="InterPro" id="IPR000445">
    <property type="entry name" value="HhH_motif"/>
</dbReference>
<comment type="caution">
    <text evidence="9">The sequence shown here is derived from an EMBL/GenBank/DDBJ whole genome shotgun (WGS) entry which is preliminary data.</text>
</comment>
<evidence type="ECO:0000256" key="6">
    <source>
        <dbReference type="ARBA" id="ARBA00023295"/>
    </source>
</evidence>
<evidence type="ECO:0000313" key="9">
    <source>
        <dbReference type="EMBL" id="CAE8675522.1"/>
    </source>
</evidence>
<feature type="region of interest" description="Disordered" evidence="7">
    <location>
        <begin position="152"/>
        <end position="178"/>
    </location>
</feature>
<dbReference type="Gene3D" id="1.10.1670.10">
    <property type="entry name" value="Helix-hairpin-Helix base-excision DNA repair enzymes (C-terminal)"/>
    <property type="match status" value="1"/>
</dbReference>
<dbReference type="InterPro" id="IPR023170">
    <property type="entry name" value="HhH_base_excis_C"/>
</dbReference>
<sequence>DCLRGVNFHRTKASRLRDIAAILLRDFGGAVPSTFDKLVSLPGVGPKVANLVLSVTFGQVCGIGMVVDTHVHRVSRRLGWTTGCKLPEQTRKQLEEFIPEEARELVTLRLIGFGQEVCLPVHPRCRSCPLAAAKLCPSAAMASESAALEDPEGLDWKLQSPSKGSKRTVIQIDLSDDD</sequence>
<evidence type="ECO:0000256" key="1">
    <source>
        <dbReference type="ARBA" id="ARBA00008343"/>
    </source>
</evidence>
<protein>
    <recommendedName>
        <fullName evidence="8">HhH-GPD domain-containing protein</fullName>
    </recommendedName>
</protein>
<dbReference type="GO" id="GO:0000703">
    <property type="term" value="F:oxidized pyrimidine nucleobase lesion DNA N-glycosylase activity"/>
    <property type="evidence" value="ECO:0007669"/>
    <property type="project" value="TreeGrafter"/>
</dbReference>
<dbReference type="GO" id="GO:0006285">
    <property type="term" value="P:base-excision repair, AP site formation"/>
    <property type="evidence" value="ECO:0007669"/>
    <property type="project" value="TreeGrafter"/>
</dbReference>
<keyword evidence="3" id="KW-0378">Hydrolase</keyword>
<evidence type="ECO:0000256" key="5">
    <source>
        <dbReference type="ARBA" id="ARBA00023239"/>
    </source>
</evidence>
<dbReference type="EMBL" id="CAJNNW010025087">
    <property type="protein sequence ID" value="CAE8675522.1"/>
    <property type="molecule type" value="Genomic_DNA"/>
</dbReference>
<dbReference type="PANTHER" id="PTHR43286">
    <property type="entry name" value="ENDONUCLEASE III-LIKE PROTEIN 1"/>
    <property type="match status" value="1"/>
</dbReference>
<dbReference type="SUPFAM" id="SSF48150">
    <property type="entry name" value="DNA-glycosylase"/>
    <property type="match status" value="1"/>
</dbReference>
<evidence type="ECO:0000256" key="3">
    <source>
        <dbReference type="ARBA" id="ARBA00022801"/>
    </source>
</evidence>
<dbReference type="AlphaFoldDB" id="A0A813JHL8"/>
<evidence type="ECO:0000259" key="8">
    <source>
        <dbReference type="SMART" id="SM00478"/>
    </source>
</evidence>
<feature type="domain" description="HhH-GPD" evidence="8">
    <location>
        <begin position="1"/>
        <end position="116"/>
    </location>
</feature>
<comment type="similarity">
    <text evidence="1">Belongs to the Nth/MutY family.</text>
</comment>
<dbReference type="SMART" id="SM00478">
    <property type="entry name" value="ENDO3c"/>
    <property type="match status" value="1"/>
</dbReference>
<evidence type="ECO:0000313" key="10">
    <source>
        <dbReference type="Proteomes" id="UP000626109"/>
    </source>
</evidence>
<reference evidence="9" key="1">
    <citation type="submission" date="2021-02" db="EMBL/GenBank/DDBJ databases">
        <authorList>
            <person name="Dougan E. K."/>
            <person name="Rhodes N."/>
            <person name="Thang M."/>
            <person name="Chan C."/>
        </authorList>
    </citation>
    <scope>NUCLEOTIDE SEQUENCE</scope>
</reference>
<organism evidence="9 10">
    <name type="scientific">Polarella glacialis</name>
    <name type="common">Dinoflagellate</name>
    <dbReference type="NCBI Taxonomy" id="89957"/>
    <lineage>
        <taxon>Eukaryota</taxon>
        <taxon>Sar</taxon>
        <taxon>Alveolata</taxon>
        <taxon>Dinophyceae</taxon>
        <taxon>Suessiales</taxon>
        <taxon>Suessiaceae</taxon>
        <taxon>Polarella</taxon>
    </lineage>
</organism>
<dbReference type="Pfam" id="PF00730">
    <property type="entry name" value="HhH-GPD"/>
    <property type="match status" value="1"/>
</dbReference>